<gene>
    <name evidence="1" type="ORF">GON03_21805</name>
</gene>
<dbReference type="Pfam" id="PF08811">
    <property type="entry name" value="DUF1800"/>
    <property type="match status" value="1"/>
</dbReference>
<organism evidence="1 2">
    <name type="scientific">Nocardioides agri</name>
    <dbReference type="NCBI Taxonomy" id="2682843"/>
    <lineage>
        <taxon>Bacteria</taxon>
        <taxon>Bacillati</taxon>
        <taxon>Actinomycetota</taxon>
        <taxon>Actinomycetes</taxon>
        <taxon>Propionibacteriales</taxon>
        <taxon>Nocardioidaceae</taxon>
        <taxon>Nocardioides</taxon>
    </lineage>
</organism>
<dbReference type="EMBL" id="WSEK01000005">
    <property type="protein sequence ID" value="MVQ51823.1"/>
    <property type="molecule type" value="Genomic_DNA"/>
</dbReference>
<dbReference type="InterPro" id="IPR014917">
    <property type="entry name" value="DUF1800"/>
</dbReference>
<dbReference type="InterPro" id="IPR006311">
    <property type="entry name" value="TAT_signal"/>
</dbReference>
<dbReference type="AlphaFoldDB" id="A0A6L6XYL8"/>
<dbReference type="Proteomes" id="UP000473525">
    <property type="component" value="Unassembled WGS sequence"/>
</dbReference>
<evidence type="ECO:0000313" key="2">
    <source>
        <dbReference type="Proteomes" id="UP000473525"/>
    </source>
</evidence>
<name>A0A6L6XYL8_9ACTN</name>
<proteinExistence type="predicted"/>
<reference evidence="1 2" key="1">
    <citation type="submission" date="2019-12" db="EMBL/GenBank/DDBJ databases">
        <authorList>
            <person name="Huq M.A."/>
        </authorList>
    </citation>
    <scope>NUCLEOTIDE SEQUENCE [LARGE SCALE GENOMIC DNA]</scope>
    <source>
        <strain evidence="1 2">MAH-18</strain>
    </source>
</reference>
<dbReference type="PROSITE" id="PS51318">
    <property type="entry name" value="TAT"/>
    <property type="match status" value="1"/>
</dbReference>
<protein>
    <submittedName>
        <fullName evidence="1">DUF1800 family protein</fullName>
    </submittedName>
</protein>
<sequence>MPTRRSLLAAAPAGAAAVAVPREDAAAYRPRRRSRVRLLSPRDRHLVRRFSYGLTPALARDVRRAGGAAAWFEQQLRPGSVPDRDADAVRAWWPSLDRGCTDLWQRQRTGVEYGWQVMADYQRWLLVRRMRTRRQVHEVMTELWEHHFNVPVNGDAQFTWRADYGDEIRRHALGRFDDLLTAVVTHPAMLINLDNVSSTRQHPNENLGRELLELYTVGRVYSEDDVKASARILTGWTVEMWTTFRAKYDEEGHARGRVKVLGFESRNASADGRAVTRDYLRYLAHHPATARRVARRLAVKFVRDDPSDALVARLARVYLANDTAIVPVLRALVRSPEFARAAGVKVRDPGEDLVAAYRALGIRVSRPPAGDAGDEHAANALLWQVAGMGIKPFDWPRPDGQPIDSESWSSPSRLVASLAVHRSLAGGWWPSRGIRYPAPASWLPARTVRFDALVDHMARLVLHEPASKRLLAACCQATGCKPRARITREHDLVRWGMPRLLTTLLDSPDFMTR</sequence>
<keyword evidence="2" id="KW-1185">Reference proteome</keyword>
<evidence type="ECO:0000313" key="1">
    <source>
        <dbReference type="EMBL" id="MVQ51823.1"/>
    </source>
</evidence>
<accession>A0A6L6XYL8</accession>
<dbReference type="RefSeq" id="WP_157346860.1">
    <property type="nucleotide sequence ID" value="NZ_WSEK01000005.1"/>
</dbReference>
<comment type="caution">
    <text evidence="1">The sequence shown here is derived from an EMBL/GenBank/DDBJ whole genome shotgun (WGS) entry which is preliminary data.</text>
</comment>